<dbReference type="AlphaFoldDB" id="A0A8H5MD00"/>
<reference evidence="3 4" key="1">
    <citation type="journal article" date="2020" name="ISME J.">
        <title>Uncovering the hidden diversity of litter-decomposition mechanisms in mushroom-forming fungi.</title>
        <authorList>
            <person name="Floudas D."/>
            <person name="Bentzer J."/>
            <person name="Ahren D."/>
            <person name="Johansson T."/>
            <person name="Persson P."/>
            <person name="Tunlid A."/>
        </authorList>
    </citation>
    <scope>NUCLEOTIDE SEQUENCE [LARGE SCALE GENOMIC DNA]</scope>
    <source>
        <strain evidence="3 4">CBS 406.79</strain>
    </source>
</reference>
<dbReference type="InterPro" id="IPR036063">
    <property type="entry name" value="Smr_dom_sf"/>
</dbReference>
<organism evidence="3 4">
    <name type="scientific">Collybiopsis confluens</name>
    <dbReference type="NCBI Taxonomy" id="2823264"/>
    <lineage>
        <taxon>Eukaryota</taxon>
        <taxon>Fungi</taxon>
        <taxon>Dikarya</taxon>
        <taxon>Basidiomycota</taxon>
        <taxon>Agaricomycotina</taxon>
        <taxon>Agaricomycetes</taxon>
        <taxon>Agaricomycetidae</taxon>
        <taxon>Agaricales</taxon>
        <taxon>Marasmiineae</taxon>
        <taxon>Omphalotaceae</taxon>
        <taxon>Collybiopsis</taxon>
    </lineage>
</organism>
<keyword evidence="4" id="KW-1185">Reference proteome</keyword>
<dbReference type="SUPFAM" id="SSF160443">
    <property type="entry name" value="SMR domain-like"/>
    <property type="match status" value="1"/>
</dbReference>
<proteinExistence type="predicted"/>
<dbReference type="EMBL" id="JAACJN010000022">
    <property type="protein sequence ID" value="KAF5389453.1"/>
    <property type="molecule type" value="Genomic_DNA"/>
</dbReference>
<feature type="signal peptide" evidence="1">
    <location>
        <begin position="1"/>
        <end position="18"/>
    </location>
</feature>
<dbReference type="Proteomes" id="UP000518752">
    <property type="component" value="Unassembled WGS sequence"/>
</dbReference>
<comment type="caution">
    <text evidence="3">The sequence shown here is derived from an EMBL/GenBank/DDBJ whole genome shotgun (WGS) entry which is preliminary data.</text>
</comment>
<sequence length="468" mass="51309">MDILVTMIFGLGLRFVLSEHAQAKSYPAILGLWEGACLRYLNNQAPSTIDPYLSYAVRLSIDFFVTSSNFPQILAIAVWSFLGALALEAIEAGNSVASPVHTDEASLTKMKRVSVPPFLSSSSTGSHIVDTISPFSPVVHRAEESASISPLSFHLTGAGQSQLPQLPPSDLETRSSDLHGSYSFPVPALFEPQSPQITIPELAVPILVMERETSSQDELQTPMGNSDIAIQDDNQDELQTPLALPISHVPFGDFDEPSRSDIGPSMLLDPPDIIPVPILPSSGTSPLPVPIPALIHSTTLESPLSTLHTISKSSSSTSSPPVSVLSVTSPTRMYARGDELRKQAWKEERAKLSLESQLRSARADGRTKDVFLLIGEIKATRMRIERLHMRAKRRYYQARNKHDSNTLQIDVHGLLIQEAVEETEEAFRDVLRNGHRFLRIIVGRGTHSRDGVPKLKPAIIQAMEQLSL</sequence>
<feature type="chain" id="PRO_5034654013" description="Smr domain-containing protein" evidence="1">
    <location>
        <begin position="19"/>
        <end position="468"/>
    </location>
</feature>
<dbReference type="Gene3D" id="3.30.1370.110">
    <property type="match status" value="1"/>
</dbReference>
<evidence type="ECO:0000313" key="4">
    <source>
        <dbReference type="Proteomes" id="UP000518752"/>
    </source>
</evidence>
<dbReference type="PANTHER" id="PTHR47417:SF1">
    <property type="entry name" value="SMR DOMAIN-CONTAINING PROTEIN YPL199C"/>
    <property type="match status" value="1"/>
</dbReference>
<dbReference type="InterPro" id="IPR002625">
    <property type="entry name" value="Smr_dom"/>
</dbReference>
<evidence type="ECO:0000313" key="3">
    <source>
        <dbReference type="EMBL" id="KAF5389453.1"/>
    </source>
</evidence>
<keyword evidence="1" id="KW-0732">Signal</keyword>
<dbReference type="OrthoDB" id="3231855at2759"/>
<dbReference type="PROSITE" id="PS50828">
    <property type="entry name" value="SMR"/>
    <property type="match status" value="1"/>
</dbReference>
<protein>
    <recommendedName>
        <fullName evidence="2">Smr domain-containing protein</fullName>
    </recommendedName>
</protein>
<dbReference type="Pfam" id="PF01713">
    <property type="entry name" value="Smr"/>
    <property type="match status" value="1"/>
</dbReference>
<dbReference type="PANTHER" id="PTHR47417">
    <property type="entry name" value="SMR DOMAIN-CONTAINING PROTEIN YPL199C"/>
    <property type="match status" value="1"/>
</dbReference>
<feature type="domain" description="Smr" evidence="2">
    <location>
        <begin position="409"/>
        <end position="468"/>
    </location>
</feature>
<accession>A0A8H5MD00</accession>
<name>A0A8H5MD00_9AGAR</name>
<evidence type="ECO:0000259" key="2">
    <source>
        <dbReference type="PROSITE" id="PS50828"/>
    </source>
</evidence>
<gene>
    <name evidence="3" type="ORF">D9757_004274</name>
</gene>
<dbReference type="InterPro" id="IPR053020">
    <property type="entry name" value="Smr_domain_protein"/>
</dbReference>
<evidence type="ECO:0000256" key="1">
    <source>
        <dbReference type="SAM" id="SignalP"/>
    </source>
</evidence>